<accession>A0ABY3ESN6</accession>
<name>A0ABY3ESN6_9BURK</name>
<dbReference type="EMBL" id="VCIZ01000002">
    <property type="protein sequence ID" value="TSP13990.1"/>
    <property type="molecule type" value="Genomic_DNA"/>
</dbReference>
<evidence type="ECO:0000313" key="1">
    <source>
        <dbReference type="EMBL" id="TSP13990.1"/>
    </source>
</evidence>
<dbReference type="Proteomes" id="UP000318943">
    <property type="component" value="Unassembled WGS sequence"/>
</dbReference>
<sequence length="74" mass="7815">MMNAPQPAQEGSAKHLASVKEVSFDEAVSLIEAGVELNLLEFGSTKLVVLESSECGRYAVLTTASGHAARILLQ</sequence>
<evidence type="ECO:0000313" key="2">
    <source>
        <dbReference type="Proteomes" id="UP000318943"/>
    </source>
</evidence>
<reference evidence="1 2" key="1">
    <citation type="submission" date="2019-05" db="EMBL/GenBank/DDBJ databases">
        <title>Whole genome sequence analysis of Cupriavidus campinensis S14E4C strain.</title>
        <authorList>
            <person name="Abbaszade G."/>
            <person name="Szabo A."/>
            <person name="Toumi M."/>
            <person name="Toth E."/>
        </authorList>
    </citation>
    <scope>NUCLEOTIDE SEQUENCE [LARGE SCALE GENOMIC DNA]</scope>
    <source>
        <strain evidence="1 2">S14E4C</strain>
    </source>
</reference>
<comment type="caution">
    <text evidence="1">The sequence shown here is derived from an EMBL/GenBank/DDBJ whole genome shotgun (WGS) entry which is preliminary data.</text>
</comment>
<proteinExistence type="predicted"/>
<organism evidence="1 2">
    <name type="scientific">Cupriavidus campinensis</name>
    <dbReference type="NCBI Taxonomy" id="151783"/>
    <lineage>
        <taxon>Bacteria</taxon>
        <taxon>Pseudomonadati</taxon>
        <taxon>Pseudomonadota</taxon>
        <taxon>Betaproteobacteria</taxon>
        <taxon>Burkholderiales</taxon>
        <taxon>Burkholderiaceae</taxon>
        <taxon>Cupriavidus</taxon>
    </lineage>
</organism>
<gene>
    <name evidence="1" type="ORF">FGG12_05835</name>
</gene>
<dbReference type="RefSeq" id="WP_144196683.1">
    <property type="nucleotide sequence ID" value="NZ_VCIZ01000002.1"/>
</dbReference>
<protein>
    <submittedName>
        <fullName evidence="1">Uncharacterized protein</fullName>
    </submittedName>
</protein>
<keyword evidence="2" id="KW-1185">Reference proteome</keyword>